<dbReference type="Proteomes" id="UP001321479">
    <property type="component" value="Segment"/>
</dbReference>
<feature type="region of interest" description="Disordered" evidence="1">
    <location>
        <begin position="215"/>
        <end position="244"/>
    </location>
</feature>
<protein>
    <submittedName>
        <fullName evidence="2">Uncharacterized protein</fullName>
    </submittedName>
</protein>
<dbReference type="InterPro" id="IPR055621">
    <property type="entry name" value="DUF7197"/>
</dbReference>
<organism evidence="2 3">
    <name type="scientific">Cotonvirus japonicus</name>
    <dbReference type="NCBI Taxonomy" id="2811091"/>
    <lineage>
        <taxon>Viruses</taxon>
        <taxon>Varidnaviria</taxon>
        <taxon>Bamfordvirae</taxon>
        <taxon>Nucleocytoviricota</taxon>
        <taxon>Megaviricetes</taxon>
        <taxon>Imitervirales</taxon>
        <taxon>Mimiviridae</taxon>
        <taxon>Megamimivirinae</taxon>
        <taxon>Cotonvirus</taxon>
        <taxon>Cotonvirus japonicum</taxon>
    </lineage>
</organism>
<feature type="compositionally biased region" description="Basic and acidic residues" evidence="1">
    <location>
        <begin position="223"/>
        <end position="239"/>
    </location>
</feature>
<dbReference type="EMBL" id="AP024483">
    <property type="protein sequence ID" value="BCS83023.1"/>
    <property type="molecule type" value="Genomic_DNA"/>
</dbReference>
<dbReference type="Pfam" id="PF23827">
    <property type="entry name" value="DUF7197"/>
    <property type="match status" value="1"/>
</dbReference>
<sequence>MYNDDVSDNFKSESNEKFIPKEVQILARNKKFYSSNKKYITSMIDIIDGKSNISIRILDWFVANYSKKYNTHYKINIKNKCELFFVYNEYKNQLNGYSKQYFDPFCRKKKVIYTYDFLNDKGRKEKINFKSSIGQLNFFQWAIRFHVIKYVERHFKEIKQDMNDTTKKNKEKKLKDLKKKKFKVNYGDIDKKDYNVPDPVICDSDKINSICISSVSDSSSSKTKSDSKSKFNLKNENKSKRQQLSKSVYDYGIKKYDYSIKMDFE</sequence>
<keyword evidence="3" id="KW-1185">Reference proteome</keyword>
<name>A0ABM7NS90_9VIRU</name>
<evidence type="ECO:0000313" key="2">
    <source>
        <dbReference type="EMBL" id="BCS83023.1"/>
    </source>
</evidence>
<reference evidence="2 3" key="1">
    <citation type="submission" date="2021-02" db="EMBL/GenBank/DDBJ databases">
        <title>Cotonvirus japonicus, which uses Golgi apparatus of host cells for its virion factory, phylogenetically links tailed tupanvirus and icosahedral mimivirus.</title>
        <authorList>
            <person name="Takahashi H."/>
            <person name="Fukaya S."/>
            <person name="Song C."/>
            <person name="Murata K."/>
            <person name="Takemura M."/>
        </authorList>
    </citation>
    <scope>NUCLEOTIDE SEQUENCE [LARGE SCALE GENOMIC DNA]</scope>
</reference>
<evidence type="ECO:0000313" key="3">
    <source>
        <dbReference type="Proteomes" id="UP001321479"/>
    </source>
</evidence>
<dbReference type="GeneID" id="80558228"/>
<proteinExistence type="predicted"/>
<evidence type="ECO:0000256" key="1">
    <source>
        <dbReference type="SAM" id="MobiDB-lite"/>
    </source>
</evidence>
<dbReference type="RefSeq" id="YP_010841631.1">
    <property type="nucleotide sequence ID" value="NC_079139.1"/>
</dbReference>
<accession>A0ABM7NS90</accession>